<evidence type="ECO:0000313" key="1">
    <source>
        <dbReference type="EMBL" id="GFX93105.1"/>
    </source>
</evidence>
<keyword evidence="2" id="KW-1185">Reference proteome</keyword>
<proteinExistence type="predicted"/>
<evidence type="ECO:0000313" key="2">
    <source>
        <dbReference type="Proteomes" id="UP000887159"/>
    </source>
</evidence>
<organism evidence="1 2">
    <name type="scientific">Trichonephila clavipes</name>
    <name type="common">Golden silk orbweaver</name>
    <name type="synonym">Nephila clavipes</name>
    <dbReference type="NCBI Taxonomy" id="2585209"/>
    <lineage>
        <taxon>Eukaryota</taxon>
        <taxon>Metazoa</taxon>
        <taxon>Ecdysozoa</taxon>
        <taxon>Arthropoda</taxon>
        <taxon>Chelicerata</taxon>
        <taxon>Arachnida</taxon>
        <taxon>Araneae</taxon>
        <taxon>Araneomorphae</taxon>
        <taxon>Entelegynae</taxon>
        <taxon>Araneoidea</taxon>
        <taxon>Nephilidae</taxon>
        <taxon>Trichonephila</taxon>
    </lineage>
</organism>
<gene>
    <name evidence="1" type="ORF">TNCV_140491</name>
</gene>
<dbReference type="EMBL" id="BMAU01021171">
    <property type="protein sequence ID" value="GFX93105.1"/>
    <property type="molecule type" value="Genomic_DNA"/>
</dbReference>
<dbReference type="Proteomes" id="UP000887159">
    <property type="component" value="Unassembled WGS sequence"/>
</dbReference>
<accession>A0A8X6RMH6</accession>
<comment type="caution">
    <text evidence="1">The sequence shown here is derived from an EMBL/GenBank/DDBJ whole genome shotgun (WGS) entry which is preliminary data.</text>
</comment>
<sequence length="87" mass="10127">MTTKPHPKTVQTQATINERKSLILKRNQSLVYADKLQTLDHLEANIRRVIADIRPQMLEKFIENWTSRLDYIGASRGSSMPEIIFKM</sequence>
<dbReference type="AlphaFoldDB" id="A0A8X6RMH6"/>
<reference evidence="1" key="1">
    <citation type="submission" date="2020-08" db="EMBL/GenBank/DDBJ databases">
        <title>Multicomponent nature underlies the extraordinary mechanical properties of spider dragline silk.</title>
        <authorList>
            <person name="Kono N."/>
            <person name="Nakamura H."/>
            <person name="Mori M."/>
            <person name="Yoshida Y."/>
            <person name="Ohtoshi R."/>
            <person name="Malay A.D."/>
            <person name="Moran D.A.P."/>
            <person name="Tomita M."/>
            <person name="Numata K."/>
            <person name="Arakawa K."/>
        </authorList>
    </citation>
    <scope>NUCLEOTIDE SEQUENCE</scope>
</reference>
<name>A0A8X6RMH6_TRICX</name>
<protein>
    <submittedName>
        <fullName evidence="1">Uncharacterized protein</fullName>
    </submittedName>
</protein>